<evidence type="ECO:0000256" key="11">
    <source>
        <dbReference type="ARBA" id="ARBA00022989"/>
    </source>
</evidence>
<dbReference type="SUPFAM" id="SSF158472">
    <property type="entry name" value="HAMP domain-like"/>
    <property type="match status" value="1"/>
</dbReference>
<dbReference type="SMART" id="SM00304">
    <property type="entry name" value="HAMP"/>
    <property type="match status" value="1"/>
</dbReference>
<dbReference type="InterPro" id="IPR005467">
    <property type="entry name" value="His_kinase_dom"/>
</dbReference>
<dbReference type="PANTHER" id="PTHR45528">
    <property type="entry name" value="SENSOR HISTIDINE KINASE CPXA"/>
    <property type="match status" value="1"/>
</dbReference>
<proteinExistence type="predicted"/>
<dbReference type="Pfam" id="PF00672">
    <property type="entry name" value="HAMP"/>
    <property type="match status" value="1"/>
</dbReference>
<gene>
    <name evidence="17" type="ORF">SPIROBIBN47_380017</name>
</gene>
<evidence type="ECO:0000256" key="1">
    <source>
        <dbReference type="ARBA" id="ARBA00000085"/>
    </source>
</evidence>
<evidence type="ECO:0000259" key="15">
    <source>
        <dbReference type="PROSITE" id="PS50109"/>
    </source>
</evidence>
<evidence type="ECO:0000256" key="5">
    <source>
        <dbReference type="ARBA" id="ARBA00022553"/>
    </source>
</evidence>
<keyword evidence="5" id="KW-0597">Phosphoprotein</keyword>
<dbReference type="Pfam" id="PF00512">
    <property type="entry name" value="HisKA"/>
    <property type="match status" value="1"/>
</dbReference>
<dbReference type="GO" id="GO:0005524">
    <property type="term" value="F:ATP binding"/>
    <property type="evidence" value="ECO:0007669"/>
    <property type="project" value="UniProtKB-KW"/>
</dbReference>
<evidence type="ECO:0000313" key="17">
    <source>
        <dbReference type="EMBL" id="SLM14982.1"/>
    </source>
</evidence>
<dbReference type="InterPro" id="IPR036890">
    <property type="entry name" value="HATPase_C_sf"/>
</dbReference>
<feature type="domain" description="HAMP" evidence="16">
    <location>
        <begin position="176"/>
        <end position="228"/>
    </location>
</feature>
<evidence type="ECO:0000256" key="9">
    <source>
        <dbReference type="ARBA" id="ARBA00022777"/>
    </source>
</evidence>
<comment type="catalytic activity">
    <reaction evidence="1">
        <text>ATP + protein L-histidine = ADP + protein N-phospho-L-histidine.</text>
        <dbReference type="EC" id="2.7.13.3"/>
    </reaction>
</comment>
<dbReference type="PRINTS" id="PR00344">
    <property type="entry name" value="BCTRLSENSOR"/>
</dbReference>
<feature type="transmembrane region" description="Helical" evidence="14">
    <location>
        <begin position="6"/>
        <end position="28"/>
    </location>
</feature>
<keyword evidence="11 14" id="KW-1133">Transmembrane helix</keyword>
<dbReference type="GO" id="GO:0000155">
    <property type="term" value="F:phosphorelay sensor kinase activity"/>
    <property type="evidence" value="ECO:0007669"/>
    <property type="project" value="InterPro"/>
</dbReference>
<dbReference type="CDD" id="cd06225">
    <property type="entry name" value="HAMP"/>
    <property type="match status" value="1"/>
</dbReference>
<dbReference type="PANTHER" id="PTHR45528:SF1">
    <property type="entry name" value="SENSOR HISTIDINE KINASE CPXA"/>
    <property type="match status" value="1"/>
</dbReference>
<evidence type="ECO:0000256" key="12">
    <source>
        <dbReference type="ARBA" id="ARBA00023012"/>
    </source>
</evidence>
<keyword evidence="8" id="KW-0547">Nucleotide-binding</keyword>
<name>A0A3P3XLK2_9SPIR</name>
<dbReference type="InterPro" id="IPR003661">
    <property type="entry name" value="HisK_dim/P_dom"/>
</dbReference>
<keyword evidence="4" id="KW-1003">Cell membrane</keyword>
<organism evidence="17">
    <name type="scientific">uncultured spirochete</name>
    <dbReference type="NCBI Taxonomy" id="156406"/>
    <lineage>
        <taxon>Bacteria</taxon>
        <taxon>Pseudomonadati</taxon>
        <taxon>Spirochaetota</taxon>
        <taxon>Spirochaetia</taxon>
        <taxon>Spirochaetales</taxon>
        <taxon>environmental samples</taxon>
    </lineage>
</organism>
<evidence type="ECO:0000256" key="8">
    <source>
        <dbReference type="ARBA" id="ARBA00022741"/>
    </source>
</evidence>
<dbReference type="InterPro" id="IPR003594">
    <property type="entry name" value="HATPase_dom"/>
</dbReference>
<dbReference type="AlphaFoldDB" id="A0A3P3XLK2"/>
<dbReference type="InterPro" id="IPR003660">
    <property type="entry name" value="HAMP_dom"/>
</dbReference>
<keyword evidence="9 17" id="KW-0418">Kinase</keyword>
<dbReference type="InterPro" id="IPR036097">
    <property type="entry name" value="HisK_dim/P_sf"/>
</dbReference>
<dbReference type="EC" id="2.7.13.3" evidence="3"/>
<keyword evidence="12" id="KW-0902">Two-component regulatory system</keyword>
<keyword evidence="10" id="KW-0067">ATP-binding</keyword>
<evidence type="ECO:0000256" key="3">
    <source>
        <dbReference type="ARBA" id="ARBA00012438"/>
    </source>
</evidence>
<dbReference type="Gene3D" id="6.10.340.10">
    <property type="match status" value="1"/>
</dbReference>
<evidence type="ECO:0000256" key="13">
    <source>
        <dbReference type="ARBA" id="ARBA00023136"/>
    </source>
</evidence>
<dbReference type="PROSITE" id="PS50885">
    <property type="entry name" value="HAMP"/>
    <property type="match status" value="1"/>
</dbReference>
<dbReference type="SMART" id="SM00388">
    <property type="entry name" value="HisKA"/>
    <property type="match status" value="1"/>
</dbReference>
<sequence>MKLKLRTQFAILTIAVTLFPIAFGLWFFTGQQAKRDPRQPTQLFLSEVAQLWSKDKNLTFADIRDAGERAELPIIDAALIDADGTVLVSSFKGLPAGSKLQVADLARPPLMPQGKPGPELRFLPVDSNVTKSPLLLFDIRPFWTREDVRNRNFMLISSFALGAFLVAGLMSLLILRSTNTAIKNLIDDTTTVASGKLDHEVKGSGAEELRSLADSINHMRITLRDMISRRMNMLIGVSHDLKTPIALIQGYTDALADNMASNEATRQHYLEIIREKSAQLEDLVSDLIEFMKIDDLNMPMETVDLGSFVLALGKRFEEDARLLGLEFVYGFGSAFSKEPPDGALADAALRGVPHGAAPSSARQSSAALHIKMNRMLVERAIENLVSNAFRYTGTGGRVEFSLQFDSGQPVLVVADNGPGIPEEELPYVFDAFYRGTHSRQEAGHGLGLTIVKSIVDLHGWEIEAHNRTVDGAAIGVAAGSAASHGLLIAIRMKAAL</sequence>
<dbReference type="InterPro" id="IPR050398">
    <property type="entry name" value="HssS/ArlS-like"/>
</dbReference>
<dbReference type="Gene3D" id="1.10.287.130">
    <property type="match status" value="1"/>
</dbReference>
<dbReference type="Pfam" id="PF02518">
    <property type="entry name" value="HATPase_c"/>
    <property type="match status" value="1"/>
</dbReference>
<comment type="subcellular location">
    <subcellularLocation>
        <location evidence="2">Cell membrane</location>
        <topology evidence="2">Multi-pass membrane protein</topology>
    </subcellularLocation>
</comment>
<dbReference type="SMART" id="SM00387">
    <property type="entry name" value="HATPase_c"/>
    <property type="match status" value="1"/>
</dbReference>
<evidence type="ECO:0000256" key="6">
    <source>
        <dbReference type="ARBA" id="ARBA00022679"/>
    </source>
</evidence>
<dbReference type="CDD" id="cd00075">
    <property type="entry name" value="HATPase"/>
    <property type="match status" value="1"/>
</dbReference>
<evidence type="ECO:0000256" key="14">
    <source>
        <dbReference type="SAM" id="Phobius"/>
    </source>
</evidence>
<protein>
    <recommendedName>
        <fullName evidence="3">histidine kinase</fullName>
        <ecNumber evidence="3">2.7.13.3</ecNumber>
    </recommendedName>
</protein>
<accession>A0A3P3XLK2</accession>
<dbReference type="SUPFAM" id="SSF55874">
    <property type="entry name" value="ATPase domain of HSP90 chaperone/DNA topoisomerase II/histidine kinase"/>
    <property type="match status" value="1"/>
</dbReference>
<evidence type="ECO:0000256" key="10">
    <source>
        <dbReference type="ARBA" id="ARBA00022840"/>
    </source>
</evidence>
<feature type="transmembrane region" description="Helical" evidence="14">
    <location>
        <begin position="153"/>
        <end position="175"/>
    </location>
</feature>
<keyword evidence="13 14" id="KW-0472">Membrane</keyword>
<keyword evidence="6" id="KW-0808">Transferase</keyword>
<dbReference type="PROSITE" id="PS50109">
    <property type="entry name" value="HIS_KIN"/>
    <property type="match status" value="1"/>
</dbReference>
<reference evidence="17" key="1">
    <citation type="submission" date="2017-02" db="EMBL/GenBank/DDBJ databases">
        <authorList>
            <person name="Regsiter A."/>
            <person name="William W."/>
        </authorList>
    </citation>
    <scope>NUCLEOTIDE SEQUENCE</scope>
    <source>
        <strain evidence="17">Bib</strain>
    </source>
</reference>
<dbReference type="GO" id="GO:0005886">
    <property type="term" value="C:plasma membrane"/>
    <property type="evidence" value="ECO:0007669"/>
    <property type="project" value="UniProtKB-SubCell"/>
</dbReference>
<dbReference type="EMBL" id="FWDM01000032">
    <property type="protein sequence ID" value="SLM14982.1"/>
    <property type="molecule type" value="Genomic_DNA"/>
</dbReference>
<dbReference type="SUPFAM" id="SSF47384">
    <property type="entry name" value="Homodimeric domain of signal transducing histidine kinase"/>
    <property type="match status" value="1"/>
</dbReference>
<evidence type="ECO:0000256" key="7">
    <source>
        <dbReference type="ARBA" id="ARBA00022692"/>
    </source>
</evidence>
<dbReference type="Gene3D" id="3.30.565.10">
    <property type="entry name" value="Histidine kinase-like ATPase, C-terminal domain"/>
    <property type="match status" value="1"/>
</dbReference>
<evidence type="ECO:0000256" key="4">
    <source>
        <dbReference type="ARBA" id="ARBA00022475"/>
    </source>
</evidence>
<evidence type="ECO:0000259" key="16">
    <source>
        <dbReference type="PROSITE" id="PS50885"/>
    </source>
</evidence>
<dbReference type="InterPro" id="IPR004358">
    <property type="entry name" value="Sig_transdc_His_kin-like_C"/>
</dbReference>
<feature type="domain" description="Histidine kinase" evidence="15">
    <location>
        <begin position="236"/>
        <end position="482"/>
    </location>
</feature>
<keyword evidence="7 14" id="KW-0812">Transmembrane</keyword>
<evidence type="ECO:0000256" key="2">
    <source>
        <dbReference type="ARBA" id="ARBA00004651"/>
    </source>
</evidence>
<dbReference type="CDD" id="cd00082">
    <property type="entry name" value="HisKA"/>
    <property type="match status" value="1"/>
</dbReference>